<dbReference type="OMA" id="NARVEWT"/>
<sequence>MAPIQRVLSWMIVPVLALLTFRIFLPGYIQTLRINPFSHTYVFENILARSETPVVVSAFTHWSHYEKVAKLAVVLAELGYPVIFVTGRVFERNVAELHSRITFHPLLGGNDKMSAEDYATYASKEPGIEQELFIMKVALIGSMKPAHDTLQQVFECFRRDHGYEKPLISLFDTPVIGHHPILLGSPGIKPDASMIISYHPLSMNSNDSFPFYMGRAPHSGPDARAIHQKANEDQQANYKTATLSEWYWQALAEHGAKTDRYLMDSMHSVTDRILALGAPEFEFPRHDLRPTVHYLGALKDPNKAPPKQPDLPVWWDEVVDARQRGKKIVAVSQGTVETDLTNLVLPTLKALKDRDDVIVIATTVSFEPEEVQDMVVPANARVAKFVPYDLLLPMVDVLVNNGGYGAVIQALEHGVPLVVAGEGQDKAVTNAIVQWTGVGLNIGDRSPGLEKIREGIELVLKDDSYKTKADAMRRNIARYDVGAVVDGVIQDVVREWASKRR</sequence>
<dbReference type="EMBL" id="KZ107850">
    <property type="protein sequence ID" value="OSS46826.1"/>
    <property type="molecule type" value="Genomic_DNA"/>
</dbReference>
<dbReference type="InParanoid" id="A0A1Y2LSJ1"/>
<dbReference type="Pfam" id="PF06722">
    <property type="entry name" value="EryCIII-like_C"/>
    <property type="match status" value="1"/>
</dbReference>
<evidence type="ECO:0000259" key="2">
    <source>
        <dbReference type="Pfam" id="PF06722"/>
    </source>
</evidence>
<gene>
    <name evidence="3" type="ORF">B5807_08978</name>
</gene>
<dbReference type="PANTHER" id="PTHR48050:SF13">
    <property type="entry name" value="STEROL 3-BETA-GLUCOSYLTRANSFERASE UGT80A2"/>
    <property type="match status" value="1"/>
</dbReference>
<feature type="domain" description="Erythromycin biosynthesis protein CIII-like C-terminal" evidence="2">
    <location>
        <begin position="348"/>
        <end position="477"/>
    </location>
</feature>
<dbReference type="SUPFAM" id="SSF53756">
    <property type="entry name" value="UDP-Glycosyltransferase/glycogen phosphorylase"/>
    <property type="match status" value="1"/>
</dbReference>
<protein>
    <recommendedName>
        <fullName evidence="2">Erythromycin biosynthesis protein CIII-like C-terminal domain-containing protein</fullName>
    </recommendedName>
</protein>
<proteinExistence type="predicted"/>
<keyword evidence="1" id="KW-0472">Membrane</keyword>
<accession>A0A1Y2LSJ1</accession>
<dbReference type="InterPro" id="IPR010610">
    <property type="entry name" value="EryCIII-like_C"/>
</dbReference>
<dbReference type="GO" id="GO:0016757">
    <property type="term" value="F:glycosyltransferase activity"/>
    <property type="evidence" value="ECO:0007669"/>
    <property type="project" value="UniProtKB-ARBA"/>
</dbReference>
<dbReference type="InterPro" id="IPR050426">
    <property type="entry name" value="Glycosyltransferase_28"/>
</dbReference>
<name>A0A1Y2LSJ1_EPING</name>
<dbReference type="Gene3D" id="3.40.50.2000">
    <property type="entry name" value="Glycogen Phosphorylase B"/>
    <property type="match status" value="2"/>
</dbReference>
<dbReference type="PANTHER" id="PTHR48050">
    <property type="entry name" value="STEROL 3-BETA-GLUCOSYLTRANSFERASE"/>
    <property type="match status" value="1"/>
</dbReference>
<keyword evidence="4" id="KW-1185">Reference proteome</keyword>
<feature type="transmembrane region" description="Helical" evidence="1">
    <location>
        <begin position="7"/>
        <end position="29"/>
    </location>
</feature>
<evidence type="ECO:0000313" key="4">
    <source>
        <dbReference type="Proteomes" id="UP000193240"/>
    </source>
</evidence>
<reference evidence="3 4" key="1">
    <citation type="journal article" date="2017" name="Genome Announc.">
        <title>Genome sequence of the saprophytic ascomycete Epicoccum nigrum ICMP 19927 strain isolated from New Zealand.</title>
        <authorList>
            <person name="Fokin M."/>
            <person name="Fleetwood D."/>
            <person name="Weir B.S."/>
            <person name="Villas-Boas S.G."/>
        </authorList>
    </citation>
    <scope>NUCLEOTIDE SEQUENCE [LARGE SCALE GENOMIC DNA]</scope>
    <source>
        <strain evidence="3 4">ICMP 19927</strain>
    </source>
</reference>
<dbReference type="AlphaFoldDB" id="A0A1Y2LSJ1"/>
<dbReference type="Proteomes" id="UP000193240">
    <property type="component" value="Unassembled WGS sequence"/>
</dbReference>
<keyword evidence="1" id="KW-0812">Transmembrane</keyword>
<dbReference type="STRING" id="105696.A0A1Y2LSJ1"/>
<organism evidence="3 4">
    <name type="scientific">Epicoccum nigrum</name>
    <name type="common">Soil fungus</name>
    <name type="synonym">Epicoccum purpurascens</name>
    <dbReference type="NCBI Taxonomy" id="105696"/>
    <lineage>
        <taxon>Eukaryota</taxon>
        <taxon>Fungi</taxon>
        <taxon>Dikarya</taxon>
        <taxon>Ascomycota</taxon>
        <taxon>Pezizomycotina</taxon>
        <taxon>Dothideomycetes</taxon>
        <taxon>Pleosporomycetidae</taxon>
        <taxon>Pleosporales</taxon>
        <taxon>Pleosporineae</taxon>
        <taxon>Didymellaceae</taxon>
        <taxon>Epicoccum</taxon>
    </lineage>
</organism>
<evidence type="ECO:0000256" key="1">
    <source>
        <dbReference type="SAM" id="Phobius"/>
    </source>
</evidence>
<keyword evidence="1" id="KW-1133">Transmembrane helix</keyword>
<evidence type="ECO:0000313" key="3">
    <source>
        <dbReference type="EMBL" id="OSS46826.1"/>
    </source>
</evidence>